<proteinExistence type="predicted"/>
<dbReference type="KEGG" id="egu:105033133"/>
<dbReference type="InParanoid" id="A0A6I9QB58"/>
<dbReference type="OrthoDB" id="694709at2759"/>
<dbReference type="RefSeq" id="XP_010906110.1">
    <property type="nucleotide sequence ID" value="XM_010907808.3"/>
</dbReference>
<dbReference type="GeneID" id="105033133"/>
<dbReference type="PANTHER" id="PTHR31509">
    <property type="entry name" value="BPS1-LIKE PROTEIN"/>
    <property type="match status" value="1"/>
</dbReference>
<dbReference type="Proteomes" id="UP000504607">
    <property type="component" value="Unplaced"/>
</dbReference>
<evidence type="ECO:0000313" key="1">
    <source>
        <dbReference type="Proteomes" id="UP000504607"/>
    </source>
</evidence>
<dbReference type="AlphaFoldDB" id="A0A6I9QB58"/>
<reference evidence="2" key="1">
    <citation type="submission" date="2025-08" db="UniProtKB">
        <authorList>
            <consortium name="RefSeq"/>
        </authorList>
    </citation>
    <scope>IDENTIFICATION</scope>
</reference>
<organism evidence="1 2">
    <name type="scientific">Elaeis guineensis var. tenera</name>
    <name type="common">Oil palm</name>
    <dbReference type="NCBI Taxonomy" id="51953"/>
    <lineage>
        <taxon>Eukaryota</taxon>
        <taxon>Viridiplantae</taxon>
        <taxon>Streptophyta</taxon>
        <taxon>Embryophyta</taxon>
        <taxon>Tracheophyta</taxon>
        <taxon>Spermatophyta</taxon>
        <taxon>Magnoliopsida</taxon>
        <taxon>Liliopsida</taxon>
        <taxon>Arecaceae</taxon>
        <taxon>Arecoideae</taxon>
        <taxon>Cocoseae</taxon>
        <taxon>Elaeidinae</taxon>
        <taxon>Elaeis</taxon>
    </lineage>
</organism>
<keyword evidence="1" id="KW-1185">Reference proteome</keyword>
<protein>
    <submittedName>
        <fullName evidence="2">UPF0496 protein 4</fullName>
    </submittedName>
</protein>
<name>A0A6I9QB58_ELAGV</name>
<gene>
    <name evidence="2" type="primary">LOC105033133</name>
</gene>
<evidence type="ECO:0000313" key="2">
    <source>
        <dbReference type="RefSeq" id="XP_010906110.1"/>
    </source>
</evidence>
<sequence length="326" mass="34845">MSLAVNWNAHLSLHAILRCASKHPNKNPSPSRPFEEILIIRLRSLLPIPNLPPSISFPWLSRAVDLLAHTFASAIALFSDPALSGADHAALASHLDASVALLDACNAASAEIERHRCGLLRLRFSLHLLAGDGRRLPPSPDRVRRARKAIAEWETLPRREIRGHAGDLIRRLEPGEPPRGKISAVRRALYAVEGVAGLVMASVVAVLGGGEEGALAGVRVSGEFPWGEAFDDVRAAVSGRLGEGFSSEVEAVEAAVRAVVGVIDGEDNEEKPARLASAVVELEKATEELAEGLDRLADAVNGLFRAAMSSRDAALHGMWIGPKKCK</sequence>
<accession>A0A6I9QB58</accession>